<protein>
    <submittedName>
        <fullName evidence="1">DUF2303 family protein</fullName>
    </submittedName>
</protein>
<proteinExistence type="predicted"/>
<dbReference type="Pfam" id="PF10065">
    <property type="entry name" value="DUF2303"/>
    <property type="match status" value="1"/>
</dbReference>
<dbReference type="EMBL" id="JBHSIT010000012">
    <property type="protein sequence ID" value="MFC4912558.1"/>
    <property type="molecule type" value="Genomic_DNA"/>
</dbReference>
<reference evidence="2" key="1">
    <citation type="journal article" date="2019" name="Int. J. Syst. Evol. Microbiol.">
        <title>The Global Catalogue of Microorganisms (GCM) 10K type strain sequencing project: providing services to taxonomists for standard genome sequencing and annotation.</title>
        <authorList>
            <consortium name="The Broad Institute Genomics Platform"/>
            <consortium name="The Broad Institute Genome Sequencing Center for Infectious Disease"/>
            <person name="Wu L."/>
            <person name="Ma J."/>
        </authorList>
    </citation>
    <scope>NUCLEOTIDE SEQUENCE [LARGE SCALE GENOMIC DNA]</scope>
    <source>
        <strain evidence="2">KLKA75</strain>
    </source>
</reference>
<evidence type="ECO:0000313" key="2">
    <source>
        <dbReference type="Proteomes" id="UP001595872"/>
    </source>
</evidence>
<organism evidence="1 2">
    <name type="scientific">Actinomadura gamaensis</name>
    <dbReference type="NCBI Taxonomy" id="1763541"/>
    <lineage>
        <taxon>Bacteria</taxon>
        <taxon>Bacillati</taxon>
        <taxon>Actinomycetota</taxon>
        <taxon>Actinomycetes</taxon>
        <taxon>Streptosporangiales</taxon>
        <taxon>Thermomonosporaceae</taxon>
        <taxon>Actinomadura</taxon>
    </lineage>
</organism>
<dbReference type="Proteomes" id="UP001595872">
    <property type="component" value="Unassembled WGS sequence"/>
</dbReference>
<gene>
    <name evidence="1" type="ORF">ACFPCY_35025</name>
</gene>
<evidence type="ECO:0000313" key="1">
    <source>
        <dbReference type="EMBL" id="MFC4912558.1"/>
    </source>
</evidence>
<keyword evidence="2" id="KW-1185">Reference proteome</keyword>
<dbReference type="RefSeq" id="WP_378262584.1">
    <property type="nucleotide sequence ID" value="NZ_JBHSIT010000012.1"/>
</dbReference>
<dbReference type="InterPro" id="IPR019276">
    <property type="entry name" value="DUF2303"/>
</dbReference>
<accession>A0ABV9U7M8</accession>
<comment type="caution">
    <text evidence="1">The sequence shown here is derived from an EMBL/GenBank/DDBJ whole genome shotgun (WGS) entry which is preliminary data.</text>
</comment>
<sequence>MSDLDNPRTENDALVEQARQAAGPALLDTRAGGELAVFHTPAGLRVVDLDAEEYETRAERPRRKQGTTLVRDIASFAQFYAKHSDEASEVYADLDRGFITAVLDADEPDAPRWAGHRLVLELTPTEAWNRWSSINRRLIPQVEFAEFLEDNLLDIAPAPVPAAQMLEIAQTFQARTRVAFSSGVVSSSGDIRLKYEETTDASGGAKGDLAIPRTFALALSPFDDCDPYKIDARLRYRIEGGKLRLMAILDRPEDIIRDAVKTVVAKVEETTGAKVMRGRPAG</sequence>
<name>A0ABV9U7M8_9ACTN</name>